<evidence type="ECO:0000313" key="2">
    <source>
        <dbReference type="EnsemblPlants" id="ORUFI11G04190.1"/>
    </source>
</evidence>
<name>A0A0E0R4P7_ORYRU</name>
<keyword evidence="3" id="KW-1185">Reference proteome</keyword>
<organism evidence="2 3">
    <name type="scientific">Oryza rufipogon</name>
    <name type="common">Brownbeard rice</name>
    <name type="synonym">Asian wild rice</name>
    <dbReference type="NCBI Taxonomy" id="4529"/>
    <lineage>
        <taxon>Eukaryota</taxon>
        <taxon>Viridiplantae</taxon>
        <taxon>Streptophyta</taxon>
        <taxon>Embryophyta</taxon>
        <taxon>Tracheophyta</taxon>
        <taxon>Spermatophyta</taxon>
        <taxon>Magnoliopsida</taxon>
        <taxon>Liliopsida</taxon>
        <taxon>Poales</taxon>
        <taxon>Poaceae</taxon>
        <taxon>BOP clade</taxon>
        <taxon>Oryzoideae</taxon>
        <taxon>Oryzeae</taxon>
        <taxon>Oryzinae</taxon>
        <taxon>Oryza</taxon>
    </lineage>
</organism>
<dbReference type="EnsemblPlants" id="ORUFI11G04190.1">
    <property type="protein sequence ID" value="ORUFI11G04190.1"/>
    <property type="gene ID" value="ORUFI11G04190"/>
</dbReference>
<accession>A0A0E0R4P7</accession>
<proteinExistence type="predicted"/>
<sequence>MATTVVAVPTVDPAAPTATRVAAASRAGSDGYDGGGGFRAEAAGGGARGEAVGAGWRRRVEMVQPAAGGGIGGDGCALPSSLAASGGIGDVQREERRPLGGALPPPDPARGRAPEPCYLTILRATTECAGQA</sequence>
<evidence type="ECO:0000313" key="3">
    <source>
        <dbReference type="Proteomes" id="UP000008022"/>
    </source>
</evidence>
<dbReference type="AlphaFoldDB" id="A0A0E0R4P7"/>
<reference evidence="2" key="2">
    <citation type="submission" date="2015-06" db="UniProtKB">
        <authorList>
            <consortium name="EnsemblPlants"/>
        </authorList>
    </citation>
    <scope>IDENTIFICATION</scope>
</reference>
<dbReference type="OMA" id="EPCYLTI"/>
<protein>
    <submittedName>
        <fullName evidence="2">Uncharacterized protein</fullName>
    </submittedName>
</protein>
<dbReference type="Gramene" id="ORUFI11G04190.1">
    <property type="protein sequence ID" value="ORUFI11G04190.1"/>
    <property type="gene ID" value="ORUFI11G04190"/>
</dbReference>
<feature type="region of interest" description="Disordered" evidence="1">
    <location>
        <begin position="82"/>
        <end position="114"/>
    </location>
</feature>
<reference evidence="3" key="1">
    <citation type="submission" date="2013-06" db="EMBL/GenBank/DDBJ databases">
        <authorList>
            <person name="Zhao Q."/>
        </authorList>
    </citation>
    <scope>NUCLEOTIDE SEQUENCE</scope>
    <source>
        <strain evidence="3">cv. W1943</strain>
    </source>
</reference>
<dbReference type="HOGENOM" id="CLU_1920360_0_0_1"/>
<evidence type="ECO:0000256" key="1">
    <source>
        <dbReference type="SAM" id="MobiDB-lite"/>
    </source>
</evidence>
<dbReference type="Proteomes" id="UP000008022">
    <property type="component" value="Unassembled WGS sequence"/>
</dbReference>